<dbReference type="GO" id="GO:0030246">
    <property type="term" value="F:carbohydrate binding"/>
    <property type="evidence" value="ECO:0007669"/>
    <property type="project" value="InterPro"/>
</dbReference>
<dbReference type="Pfam" id="PF01263">
    <property type="entry name" value="Aldose_epim"/>
    <property type="match status" value="1"/>
</dbReference>
<dbReference type="SUPFAM" id="SSF74650">
    <property type="entry name" value="Galactose mutarotase-like"/>
    <property type="match status" value="1"/>
</dbReference>
<evidence type="ECO:0000313" key="2">
    <source>
        <dbReference type="Proteomes" id="UP000029579"/>
    </source>
</evidence>
<dbReference type="AlphaFoldDB" id="A0A095X5C8"/>
<dbReference type="Gene3D" id="2.70.98.10">
    <property type="match status" value="1"/>
</dbReference>
<dbReference type="InterPro" id="IPR011013">
    <property type="entry name" value="Gal_mutarotase_sf_dom"/>
</dbReference>
<dbReference type="RefSeq" id="WP_037326668.1">
    <property type="nucleotide sequence ID" value="NZ_JRMW01000024.1"/>
</dbReference>
<sequence>MKIELSKNKAKLIANTNGAYIEEYTYDGKDIIFPKFETEIAGKKKIRGGSHPCLPSFGPSEINDLKDHGYGRDCDWEVVEKSANKVVLKLEGLCGYEGMDSFITYELGDEWLLAEIKMINNANKDLPIAPGFHPYFRAGQSFKVDGVDFGSFKLEDTYFLDASEVSFKAGNFNIEIKNENFHKFAIWTDFLDDYRCVEPCYNGKSFVKDGKPYILKVGETFLAKMKIKIEA</sequence>
<proteinExistence type="predicted"/>
<reference evidence="1 2" key="1">
    <citation type="submission" date="2014-07" db="EMBL/GenBank/DDBJ databases">
        <authorList>
            <person name="McCorrison J."/>
            <person name="Sanka R."/>
            <person name="Torralba M."/>
            <person name="Gillis M."/>
            <person name="Haft D.H."/>
            <person name="Methe B."/>
            <person name="Sutton G."/>
            <person name="Nelson K.E."/>
        </authorList>
    </citation>
    <scope>NUCLEOTIDE SEQUENCE [LARGE SCALE GENOMIC DNA]</scope>
    <source>
        <strain evidence="1 2">S7-1-13</strain>
    </source>
</reference>
<dbReference type="GO" id="GO:0016853">
    <property type="term" value="F:isomerase activity"/>
    <property type="evidence" value="ECO:0007669"/>
    <property type="project" value="InterPro"/>
</dbReference>
<evidence type="ECO:0008006" key="3">
    <source>
        <dbReference type="Google" id="ProtNLM"/>
    </source>
</evidence>
<dbReference type="InterPro" id="IPR014718">
    <property type="entry name" value="GH-type_carb-bd"/>
</dbReference>
<protein>
    <recommendedName>
        <fullName evidence="3">Aldose epimerase</fullName>
    </recommendedName>
</protein>
<dbReference type="EMBL" id="JRMW01000024">
    <property type="protein sequence ID" value="KGF04881.1"/>
    <property type="molecule type" value="Genomic_DNA"/>
</dbReference>
<comment type="caution">
    <text evidence="1">The sequence shown here is derived from an EMBL/GenBank/DDBJ whole genome shotgun (WGS) entry which is preliminary data.</text>
</comment>
<dbReference type="eggNOG" id="COG2017">
    <property type="taxonomic scope" value="Bacteria"/>
</dbReference>
<dbReference type="InterPro" id="IPR008183">
    <property type="entry name" value="Aldose_1/G6P_1-epimerase"/>
</dbReference>
<dbReference type="Proteomes" id="UP000029579">
    <property type="component" value="Unassembled WGS sequence"/>
</dbReference>
<evidence type="ECO:0000313" key="1">
    <source>
        <dbReference type="EMBL" id="KGF04881.1"/>
    </source>
</evidence>
<accession>A0A095X5C8</accession>
<gene>
    <name evidence="1" type="ORF">HMPREF1630_02345</name>
</gene>
<dbReference type="GO" id="GO:0005975">
    <property type="term" value="P:carbohydrate metabolic process"/>
    <property type="evidence" value="ECO:0007669"/>
    <property type="project" value="InterPro"/>
</dbReference>
<dbReference type="OrthoDB" id="9795355at2"/>
<organism evidence="1 2">
    <name type="scientific">Anaerococcus lactolyticus S7-1-13</name>
    <dbReference type="NCBI Taxonomy" id="1284686"/>
    <lineage>
        <taxon>Bacteria</taxon>
        <taxon>Bacillati</taxon>
        <taxon>Bacillota</taxon>
        <taxon>Tissierellia</taxon>
        <taxon>Tissierellales</taxon>
        <taxon>Peptoniphilaceae</taxon>
        <taxon>Anaerococcus</taxon>
    </lineage>
</organism>
<name>A0A095X5C8_9FIRM</name>